<accession>A0A0V1PSW1</accession>
<dbReference type="GO" id="GO:0005737">
    <property type="term" value="C:cytoplasm"/>
    <property type="evidence" value="ECO:0007669"/>
    <property type="project" value="TreeGrafter"/>
</dbReference>
<keyword evidence="4" id="KW-0223">Dioxygenase</keyword>
<comment type="similarity">
    <text evidence="2">Belongs to the TfdA dioxygenase family.</text>
</comment>
<name>A0A0V1PSW1_9ASCO</name>
<dbReference type="RefSeq" id="XP_015465444.1">
    <property type="nucleotide sequence ID" value="XM_015613716.1"/>
</dbReference>
<evidence type="ECO:0000256" key="6">
    <source>
        <dbReference type="ARBA" id="ARBA00023004"/>
    </source>
</evidence>
<evidence type="ECO:0000313" key="9">
    <source>
        <dbReference type="EMBL" id="KRZ99341.1"/>
    </source>
</evidence>
<dbReference type="Pfam" id="PF02668">
    <property type="entry name" value="TauD"/>
    <property type="match status" value="1"/>
</dbReference>
<dbReference type="PANTHER" id="PTHR30468:SF1">
    <property type="entry name" value="ALPHA-KETOGLUTARATE-DEPENDENT SULFONATE DIOXYGENASE"/>
    <property type="match status" value="1"/>
</dbReference>
<evidence type="ECO:0000256" key="5">
    <source>
        <dbReference type="ARBA" id="ARBA00023002"/>
    </source>
</evidence>
<evidence type="ECO:0000313" key="10">
    <source>
        <dbReference type="Proteomes" id="UP000054251"/>
    </source>
</evidence>
<dbReference type="GO" id="GO:0000907">
    <property type="term" value="F:sulfonate dioxygenase activity"/>
    <property type="evidence" value="ECO:0007669"/>
    <property type="project" value="TreeGrafter"/>
</dbReference>
<keyword evidence="6" id="KW-0408">Iron</keyword>
<comment type="cofactor">
    <cofactor evidence="1">
        <name>Fe(2+)</name>
        <dbReference type="ChEBI" id="CHEBI:29033"/>
    </cofactor>
</comment>
<dbReference type="GeneID" id="26841896"/>
<organism evidence="9 10">
    <name type="scientific">Debaryomyces fabryi</name>
    <dbReference type="NCBI Taxonomy" id="58627"/>
    <lineage>
        <taxon>Eukaryota</taxon>
        <taxon>Fungi</taxon>
        <taxon>Dikarya</taxon>
        <taxon>Ascomycota</taxon>
        <taxon>Saccharomycotina</taxon>
        <taxon>Pichiomycetes</taxon>
        <taxon>Debaryomycetaceae</taxon>
        <taxon>Debaryomyces</taxon>
    </lineage>
</organism>
<dbReference type="InterPro" id="IPR003819">
    <property type="entry name" value="TauD/TfdA-like"/>
</dbReference>
<keyword evidence="3" id="KW-0479">Metal-binding</keyword>
<protein>
    <recommendedName>
        <fullName evidence="8">TauD/TfdA-like domain-containing protein</fullName>
    </recommendedName>
</protein>
<dbReference type="Proteomes" id="UP000054251">
    <property type="component" value="Unassembled WGS sequence"/>
</dbReference>
<dbReference type="SUPFAM" id="SSF51197">
    <property type="entry name" value="Clavaminate synthase-like"/>
    <property type="match status" value="1"/>
</dbReference>
<dbReference type="EMBL" id="LMYN01000151">
    <property type="protein sequence ID" value="KRZ99341.1"/>
    <property type="molecule type" value="Genomic_DNA"/>
</dbReference>
<dbReference type="Gene3D" id="3.60.130.10">
    <property type="entry name" value="Clavaminate synthase-like"/>
    <property type="match status" value="1"/>
</dbReference>
<dbReference type="PANTHER" id="PTHR30468">
    <property type="entry name" value="ALPHA-KETOGLUTARATE-DEPENDENT SULFONATE DIOXYGENASE"/>
    <property type="match status" value="1"/>
</dbReference>
<evidence type="ECO:0000259" key="8">
    <source>
        <dbReference type="Pfam" id="PF02668"/>
    </source>
</evidence>
<evidence type="ECO:0000256" key="4">
    <source>
        <dbReference type="ARBA" id="ARBA00022964"/>
    </source>
</evidence>
<dbReference type="GO" id="GO:0044273">
    <property type="term" value="P:sulfur compound catabolic process"/>
    <property type="evidence" value="ECO:0007669"/>
    <property type="project" value="TreeGrafter"/>
</dbReference>
<dbReference type="GO" id="GO:0046872">
    <property type="term" value="F:metal ion binding"/>
    <property type="evidence" value="ECO:0007669"/>
    <property type="project" value="UniProtKB-KW"/>
</dbReference>
<gene>
    <name evidence="9" type="ORF">AC631_04887</name>
</gene>
<comment type="caution">
    <text evidence="9">The sequence shown here is derived from an EMBL/GenBank/DDBJ whole genome shotgun (WGS) entry which is preliminary data.</text>
</comment>
<dbReference type="OrthoDB" id="10257314at2759"/>
<keyword evidence="5" id="KW-0560">Oxidoreductase</keyword>
<reference evidence="9 10" key="1">
    <citation type="submission" date="2015-11" db="EMBL/GenBank/DDBJ databases">
        <title>The genome of Debaryomyces fabryi.</title>
        <authorList>
            <person name="Tafer H."/>
            <person name="Lopandic K."/>
        </authorList>
    </citation>
    <scope>NUCLEOTIDE SEQUENCE [LARGE SCALE GENOMIC DNA]</scope>
    <source>
        <strain evidence="9 10">CBS 789</strain>
    </source>
</reference>
<sequence length="380" mass="43441">MAPVKYTNPGTTFEKKRGELSEDGLLTVPKSHHEDSKHPEFLPTWDLKEFYKPLEFFEHKDPGSRADPELQNLFPKDSKHELKNVTPKLGTEVTGIQLSQLDDKAKDDLALFVAKRGLVIFRDQDFSSKGPQFVSDYGKHFGPLHIHPTTGSPKGHSEIHVVYRRNDYNEALTFANRTNLVQWHSDVSYELQPPGTTFFSVIEGPESGGDTLFADTVEAYNRLSPRLKELIEGLHVLHSSEEQAKFSRKEGGAERRDPVRNVHPLVRVHPVTGDKILYVNPGFSRKIVEFKQEESDALLNFLYNHIGNSHDLQARVNWEPNSVVVWDNRRVSHTAIIDWDSDSNHTRHAFRVTPQAERPIADIKDLNKRDENRHIPKDSI</sequence>
<feature type="region of interest" description="Disordered" evidence="7">
    <location>
        <begin position="1"/>
        <end position="22"/>
    </location>
</feature>
<dbReference type="AlphaFoldDB" id="A0A0V1PSW1"/>
<evidence type="ECO:0000256" key="1">
    <source>
        <dbReference type="ARBA" id="ARBA00001954"/>
    </source>
</evidence>
<dbReference type="InterPro" id="IPR042098">
    <property type="entry name" value="TauD-like_sf"/>
</dbReference>
<evidence type="ECO:0000256" key="2">
    <source>
        <dbReference type="ARBA" id="ARBA00005896"/>
    </source>
</evidence>
<keyword evidence="10" id="KW-1185">Reference proteome</keyword>
<evidence type="ECO:0000256" key="7">
    <source>
        <dbReference type="SAM" id="MobiDB-lite"/>
    </source>
</evidence>
<feature type="domain" description="TauD/TfdA-like" evidence="8">
    <location>
        <begin position="83"/>
        <end position="353"/>
    </location>
</feature>
<dbReference type="FunFam" id="3.60.130.10:FF:000003">
    <property type="entry name" value="Alpha-ketoglutarate-dependent taurine dioxygenase"/>
    <property type="match status" value="1"/>
</dbReference>
<evidence type="ECO:0000256" key="3">
    <source>
        <dbReference type="ARBA" id="ARBA00022723"/>
    </source>
</evidence>
<proteinExistence type="inferred from homology"/>
<dbReference type="InterPro" id="IPR051323">
    <property type="entry name" value="AtsK-like"/>
</dbReference>